<dbReference type="EMBL" id="AZLV01000903">
    <property type="protein sequence ID" value="ETJ03009.1"/>
    <property type="molecule type" value="Genomic_DNA"/>
</dbReference>
<reference evidence="2 3" key="1">
    <citation type="submission" date="2013-12" db="EMBL/GenBank/DDBJ databases">
        <title>A Varibaculum cambriense genome reconstructed from a premature infant gut community with otherwise low bacterial novelty that shifts toward anaerobic metabolism during the third week of life.</title>
        <authorList>
            <person name="Brown C.T."/>
            <person name="Sharon I."/>
            <person name="Thomas B.C."/>
            <person name="Castelle C.J."/>
            <person name="Morowitz M.J."/>
            <person name="Banfield J.F."/>
        </authorList>
    </citation>
    <scope>NUCLEOTIDE SEQUENCE [LARGE SCALE GENOMIC DNA]</scope>
    <source>
        <strain evidence="3">DORA_12</strain>
    </source>
</reference>
<name>W1VG47_9ACTO</name>
<comment type="caution">
    <text evidence="2">The sequence shown here is derived from an EMBL/GenBank/DDBJ whole genome shotgun (WGS) entry which is preliminary data.</text>
</comment>
<feature type="region of interest" description="Disordered" evidence="1">
    <location>
        <begin position="113"/>
        <end position="137"/>
    </location>
</feature>
<organism evidence="2 3">
    <name type="scientific">Actinomyces urogenitalis DORA_12</name>
    <dbReference type="NCBI Taxonomy" id="1403939"/>
    <lineage>
        <taxon>Bacteria</taxon>
        <taxon>Bacillati</taxon>
        <taxon>Actinomycetota</taxon>
        <taxon>Actinomycetes</taxon>
        <taxon>Actinomycetales</taxon>
        <taxon>Actinomycetaceae</taxon>
        <taxon>Actinomyces</taxon>
    </lineage>
</organism>
<dbReference type="AlphaFoldDB" id="W1VG47"/>
<dbReference type="Proteomes" id="UP000018852">
    <property type="component" value="Unassembled WGS sequence"/>
</dbReference>
<evidence type="ECO:0000313" key="2">
    <source>
        <dbReference type="EMBL" id="ETJ03009.1"/>
    </source>
</evidence>
<accession>W1VG47</accession>
<gene>
    <name evidence="2" type="ORF">Q605_AUC00903G0002</name>
</gene>
<proteinExistence type="predicted"/>
<evidence type="ECO:0000313" key="3">
    <source>
        <dbReference type="Proteomes" id="UP000018852"/>
    </source>
</evidence>
<dbReference type="PATRIC" id="fig|1403939.3.peg.1382"/>
<evidence type="ECO:0000256" key="1">
    <source>
        <dbReference type="SAM" id="MobiDB-lite"/>
    </source>
</evidence>
<sequence>MQPSASRGIVAGWDEASGRPKGVVSAADLRAALSMIADRPGIAYQDRAADITLSATSMAISWTAFNAVIPSHGGGWYTPRVADGTQTLAIGDQTHPRIDIIWVRQLDYESDASHPDSQVEVGVTRGTPSATPAPPAPPAGALVVFTVTVPRGATRGVDIGASGVVRAPWSYPPAPPAPEVPVSRDVTHLLTQVDTAGWVKPGDWRAHQVGKVVTVNIVLRGPWQGTSGWEEKKLLSIDPSIRPYYPDQSHGVMCQVPTSSGQACYLIANADVRLGVRGATSWGVNPVSMSWVVK</sequence>
<protein>
    <submittedName>
        <fullName evidence="2">Uncharacterized protein</fullName>
    </submittedName>
</protein>